<accession>A0ACB9PFN6</accession>
<evidence type="ECO:0000313" key="2">
    <source>
        <dbReference type="Proteomes" id="UP000828941"/>
    </source>
</evidence>
<comment type="caution">
    <text evidence="1">The sequence shown here is derived from an EMBL/GenBank/DDBJ whole genome shotgun (WGS) entry which is preliminary data.</text>
</comment>
<dbReference type="EMBL" id="CM039429">
    <property type="protein sequence ID" value="KAI4347168.1"/>
    <property type="molecule type" value="Genomic_DNA"/>
</dbReference>
<evidence type="ECO:0000313" key="1">
    <source>
        <dbReference type="EMBL" id="KAI4347168.1"/>
    </source>
</evidence>
<protein>
    <submittedName>
        <fullName evidence="1">Uncharacterized protein</fullName>
    </submittedName>
</protein>
<dbReference type="Proteomes" id="UP000828941">
    <property type="component" value="Chromosome 4"/>
</dbReference>
<keyword evidence="2" id="KW-1185">Reference proteome</keyword>
<organism evidence="1 2">
    <name type="scientific">Bauhinia variegata</name>
    <name type="common">Purple orchid tree</name>
    <name type="synonym">Phanera variegata</name>
    <dbReference type="NCBI Taxonomy" id="167791"/>
    <lineage>
        <taxon>Eukaryota</taxon>
        <taxon>Viridiplantae</taxon>
        <taxon>Streptophyta</taxon>
        <taxon>Embryophyta</taxon>
        <taxon>Tracheophyta</taxon>
        <taxon>Spermatophyta</taxon>
        <taxon>Magnoliopsida</taxon>
        <taxon>eudicotyledons</taxon>
        <taxon>Gunneridae</taxon>
        <taxon>Pentapetalae</taxon>
        <taxon>rosids</taxon>
        <taxon>fabids</taxon>
        <taxon>Fabales</taxon>
        <taxon>Fabaceae</taxon>
        <taxon>Cercidoideae</taxon>
        <taxon>Cercideae</taxon>
        <taxon>Bauhiniinae</taxon>
        <taxon>Bauhinia</taxon>
    </lineage>
</organism>
<name>A0ACB9PFN6_BAUVA</name>
<proteinExistence type="predicted"/>
<reference evidence="1 2" key="1">
    <citation type="journal article" date="2022" name="DNA Res.">
        <title>Chromosomal-level genome assembly of the orchid tree Bauhinia variegata (Leguminosae; Cercidoideae) supports the allotetraploid origin hypothesis of Bauhinia.</title>
        <authorList>
            <person name="Zhong Y."/>
            <person name="Chen Y."/>
            <person name="Zheng D."/>
            <person name="Pang J."/>
            <person name="Liu Y."/>
            <person name="Luo S."/>
            <person name="Meng S."/>
            <person name="Qian L."/>
            <person name="Wei D."/>
            <person name="Dai S."/>
            <person name="Zhou R."/>
        </authorList>
    </citation>
    <scope>NUCLEOTIDE SEQUENCE [LARGE SCALE GENOMIC DNA]</scope>
    <source>
        <strain evidence="1">BV-YZ2020</strain>
    </source>
</reference>
<sequence length="151" mass="16445">MSAPQVPYHAQHAGEWTTGLCDCCEDPGNCCMAFCCPCITFGRNAEIIEGGRTTCCASGLIFFCLAQIGCAWIYSCTYRSKLRGLYSLPASPCSDCCVHFCCATCALCQEHRELKNRGLDPSIGWAGNVIRMNRGQNQVQTPPHFASGMAR</sequence>
<gene>
    <name evidence="1" type="ORF">L6164_008004</name>
</gene>